<dbReference type="InterPro" id="IPR011989">
    <property type="entry name" value="ARM-like"/>
</dbReference>
<dbReference type="GeneID" id="94847859"/>
<dbReference type="InterPro" id="IPR016024">
    <property type="entry name" value="ARM-type_fold"/>
</dbReference>
<keyword evidence="2" id="KW-1185">Reference proteome</keyword>
<dbReference type="RefSeq" id="XP_068346497.1">
    <property type="nucleotide sequence ID" value="XM_068513155.1"/>
</dbReference>
<dbReference type="VEuPathDB" id="TrichDB:TRFO_40356"/>
<evidence type="ECO:0000313" key="2">
    <source>
        <dbReference type="Proteomes" id="UP000179807"/>
    </source>
</evidence>
<reference evidence="1" key="1">
    <citation type="submission" date="2016-10" db="EMBL/GenBank/DDBJ databases">
        <authorList>
            <person name="Benchimol M."/>
            <person name="Almeida L.G."/>
            <person name="Vasconcelos A.T."/>
            <person name="Perreira-Neves A."/>
            <person name="Rosa I.A."/>
            <person name="Tasca T."/>
            <person name="Bogo M.R."/>
            <person name="de Souza W."/>
        </authorList>
    </citation>
    <scope>NUCLEOTIDE SEQUENCE [LARGE SCALE GENOMIC DNA]</scope>
    <source>
        <strain evidence="1">K</strain>
    </source>
</reference>
<dbReference type="EMBL" id="MLAK01001409">
    <property type="protein sequence ID" value="OHS93360.1"/>
    <property type="molecule type" value="Genomic_DNA"/>
</dbReference>
<evidence type="ECO:0000313" key="1">
    <source>
        <dbReference type="EMBL" id="OHS93360.1"/>
    </source>
</evidence>
<gene>
    <name evidence="1" type="ORF">TRFO_40356</name>
</gene>
<name>A0A1J4J1E0_9EUKA</name>
<organism evidence="1 2">
    <name type="scientific">Tritrichomonas foetus</name>
    <dbReference type="NCBI Taxonomy" id="1144522"/>
    <lineage>
        <taxon>Eukaryota</taxon>
        <taxon>Metamonada</taxon>
        <taxon>Parabasalia</taxon>
        <taxon>Tritrichomonadida</taxon>
        <taxon>Tritrichomonadidae</taxon>
        <taxon>Tritrichomonas</taxon>
    </lineage>
</organism>
<comment type="caution">
    <text evidence="1">The sequence shown here is derived from an EMBL/GenBank/DDBJ whole genome shotgun (WGS) entry which is preliminary data.</text>
</comment>
<dbReference type="AlphaFoldDB" id="A0A1J4J1E0"/>
<proteinExistence type="predicted"/>
<dbReference type="Proteomes" id="UP000179807">
    <property type="component" value="Unassembled WGS sequence"/>
</dbReference>
<accession>A0A1J4J1E0</accession>
<dbReference type="SUPFAM" id="SSF48371">
    <property type="entry name" value="ARM repeat"/>
    <property type="match status" value="1"/>
</dbReference>
<protein>
    <submittedName>
        <fullName evidence="1">Uncharacterized protein</fullName>
    </submittedName>
</protein>
<sequence>MALLKTEGFCINSIYASSVNEIRQQVRIENKTPCLTPGQQLMLYETAFECMTSYWTSVVNHEEGVDSSDGIKVGIEAITSINNCIIGYEIPSSIYIEGVVQIVVQILNSNVIELINPAILLVGNSFYREKVNSMQTEFLNLDIFNLLLHLCKKWGHKIYPCMMIALTNIIVHSKSFNQQIVQLFPSNILAAVIASTAQSKTYVHDCSSFVKSLCIQKVDPEQASYLFQILLSVKNYTGNWIFESLGYCVRCFYKCLDASSSLSQIINGTLFEEANQILMSSENFEELKAVIIFIGHSKTTINEKVIQLLNHADDYVSNLALWLISRFMDENGSAAVKICIDYNLLMIIQQTFQNGSYRRRIECGFCLCSILKYCSHSDIANPILISFIPDLCELLSSCQNRLLTYKIISILTHLLTLEGNPQILEQIQISFEEYDILSVISDYEEGDDYVMARLSNAFYKKYDRLI</sequence>
<dbReference type="Gene3D" id="1.25.10.10">
    <property type="entry name" value="Leucine-rich Repeat Variant"/>
    <property type="match status" value="1"/>
</dbReference>